<evidence type="ECO:0000313" key="6">
    <source>
        <dbReference type="Proteomes" id="UP000051845"/>
    </source>
</evidence>
<dbReference type="Proteomes" id="UP000051845">
    <property type="component" value="Unassembled WGS sequence"/>
</dbReference>
<evidence type="ECO:0000256" key="1">
    <source>
        <dbReference type="ARBA" id="ARBA00001933"/>
    </source>
</evidence>
<evidence type="ECO:0000256" key="3">
    <source>
        <dbReference type="ARBA" id="ARBA00022898"/>
    </source>
</evidence>
<dbReference type="Pfam" id="PF01212">
    <property type="entry name" value="Beta_elim_lyase"/>
    <property type="match status" value="1"/>
</dbReference>
<dbReference type="InterPro" id="IPR015424">
    <property type="entry name" value="PyrdxlP-dep_Trfase"/>
</dbReference>
<accession>A0A0R2BDZ5</accession>
<dbReference type="InterPro" id="IPR001597">
    <property type="entry name" value="ArAA_b-elim_lyase/Thr_aldolase"/>
</dbReference>
<keyword evidence="3" id="KW-0663">Pyridoxal phosphate</keyword>
<dbReference type="Gene3D" id="3.40.640.10">
    <property type="entry name" value="Type I PLP-dependent aspartate aminotransferase-like (Major domain)"/>
    <property type="match status" value="1"/>
</dbReference>
<reference evidence="5 6" key="1">
    <citation type="journal article" date="2015" name="Genome Announc.">
        <title>Expanding the biotechnology potential of lactobacilli through comparative genomics of 213 strains and associated genera.</title>
        <authorList>
            <person name="Sun Z."/>
            <person name="Harris H.M."/>
            <person name="McCann A."/>
            <person name="Guo C."/>
            <person name="Argimon S."/>
            <person name="Zhang W."/>
            <person name="Yang X."/>
            <person name="Jeffery I.B."/>
            <person name="Cooney J.C."/>
            <person name="Kagawa T.F."/>
            <person name="Liu W."/>
            <person name="Song Y."/>
            <person name="Salvetti E."/>
            <person name="Wrobel A."/>
            <person name="Rasinkangas P."/>
            <person name="Parkhill J."/>
            <person name="Rea M.C."/>
            <person name="O'Sullivan O."/>
            <person name="Ritari J."/>
            <person name="Douillard F.P."/>
            <person name="Paul Ross R."/>
            <person name="Yang R."/>
            <person name="Briner A.E."/>
            <person name="Felis G.E."/>
            <person name="de Vos W.M."/>
            <person name="Barrangou R."/>
            <person name="Klaenhammer T.R."/>
            <person name="Caufield P.W."/>
            <person name="Cui Y."/>
            <person name="Zhang H."/>
            <person name="O'Toole P.W."/>
        </authorList>
    </citation>
    <scope>NUCLEOTIDE SEQUENCE [LARGE SCALE GENOMIC DNA]</scope>
    <source>
        <strain evidence="5 6">DSM 20515</strain>
    </source>
</reference>
<sequence length="341" mass="37559">MLAFANDYSKGAHPAILQRFIDTNRDPQPGYGQDTYSASAAEKIQAACDCPDAQVTFIAGGTQANAVIISTVLKDYQGVIAADTGHVSIHEAGSIEYTGHKVLTIPGHDGKIDAQELAAYIRGFYDDENHIQMVYPGMVYISQPTEYGTLYSKQELTAISDVCHQYDISLFMDGARLGYGLMSPENDLTLPEIAKLVDVFYIGGTKVGALCGEAVVFTHNNQPEYFNNRVKRRGAQLAKGRLIGVQFETLFTDNLYFKISAHTIEMAAQLKAALTEKGYQFFIASPTNQQFVVVTNEKLAALKQEVDFSFWEKIDDDHTAIRLVTSWATTEEEIAALKAVL</sequence>
<keyword evidence="5" id="KW-0456">Lyase</keyword>
<name>A0A0R2BDZ5_SECCO</name>
<dbReference type="PATRIC" id="fig|1423733.4.peg.1923"/>
<dbReference type="InterPro" id="IPR015422">
    <property type="entry name" value="PyrdxlP-dep_Trfase_small"/>
</dbReference>
<dbReference type="RefSeq" id="WP_056995941.1">
    <property type="nucleotide sequence ID" value="NZ_AYYR01000004.1"/>
</dbReference>
<dbReference type="PANTHER" id="PTHR48097:SF5">
    <property type="entry name" value="LOW SPECIFICITY L-THREONINE ALDOLASE"/>
    <property type="match status" value="1"/>
</dbReference>
<comment type="similarity">
    <text evidence="2">Belongs to the threonine aldolase family.</text>
</comment>
<protein>
    <submittedName>
        <fullName evidence="5">Beta-eliminating lyase</fullName>
    </submittedName>
</protein>
<proteinExistence type="inferred from homology"/>
<evidence type="ECO:0000256" key="2">
    <source>
        <dbReference type="ARBA" id="ARBA00006966"/>
    </source>
</evidence>
<dbReference type="InterPro" id="IPR015421">
    <property type="entry name" value="PyrdxlP-dep_Trfase_major"/>
</dbReference>
<feature type="domain" description="Aromatic amino acid beta-eliminating lyase/threonine aldolase" evidence="4">
    <location>
        <begin position="30"/>
        <end position="294"/>
    </location>
</feature>
<gene>
    <name evidence="5" type="ORF">FC82_GL001826</name>
</gene>
<dbReference type="Gene3D" id="3.90.1150.10">
    <property type="entry name" value="Aspartate Aminotransferase, domain 1"/>
    <property type="match status" value="1"/>
</dbReference>
<dbReference type="STRING" id="33960.TY91_15370"/>
<dbReference type="AlphaFoldDB" id="A0A0R2BDZ5"/>
<evidence type="ECO:0000259" key="4">
    <source>
        <dbReference type="Pfam" id="PF01212"/>
    </source>
</evidence>
<organism evidence="5 6">
    <name type="scientific">Secundilactobacillus collinoides DSM 20515 = JCM 1123</name>
    <dbReference type="NCBI Taxonomy" id="1423733"/>
    <lineage>
        <taxon>Bacteria</taxon>
        <taxon>Bacillati</taxon>
        <taxon>Bacillota</taxon>
        <taxon>Bacilli</taxon>
        <taxon>Lactobacillales</taxon>
        <taxon>Lactobacillaceae</taxon>
        <taxon>Secundilactobacillus</taxon>
    </lineage>
</organism>
<dbReference type="GO" id="GO:0006520">
    <property type="term" value="P:amino acid metabolic process"/>
    <property type="evidence" value="ECO:0007669"/>
    <property type="project" value="InterPro"/>
</dbReference>
<dbReference type="EMBL" id="AYYR01000004">
    <property type="protein sequence ID" value="KRM77935.1"/>
    <property type="molecule type" value="Genomic_DNA"/>
</dbReference>
<dbReference type="SUPFAM" id="SSF53383">
    <property type="entry name" value="PLP-dependent transferases"/>
    <property type="match status" value="1"/>
</dbReference>
<comment type="caution">
    <text evidence="5">The sequence shown here is derived from an EMBL/GenBank/DDBJ whole genome shotgun (WGS) entry which is preliminary data.</text>
</comment>
<comment type="cofactor">
    <cofactor evidence="1">
        <name>pyridoxal 5'-phosphate</name>
        <dbReference type="ChEBI" id="CHEBI:597326"/>
    </cofactor>
</comment>
<dbReference type="PANTHER" id="PTHR48097">
    <property type="entry name" value="L-THREONINE ALDOLASE-RELATED"/>
    <property type="match status" value="1"/>
</dbReference>
<evidence type="ECO:0000313" key="5">
    <source>
        <dbReference type="EMBL" id="KRM77935.1"/>
    </source>
</evidence>
<dbReference type="GO" id="GO:0016829">
    <property type="term" value="F:lyase activity"/>
    <property type="evidence" value="ECO:0007669"/>
    <property type="project" value="UniProtKB-KW"/>
</dbReference>